<feature type="transmembrane region" description="Helical" evidence="1">
    <location>
        <begin position="24"/>
        <end position="45"/>
    </location>
</feature>
<keyword evidence="1" id="KW-1133">Transmembrane helix</keyword>
<reference evidence="2 3" key="1">
    <citation type="journal article" date="2019" name="Int. J. Syst. Evol. Microbiol.">
        <title>The Global Catalogue of Microorganisms (GCM) 10K type strain sequencing project: providing services to taxonomists for standard genome sequencing and annotation.</title>
        <authorList>
            <consortium name="The Broad Institute Genomics Platform"/>
            <consortium name="The Broad Institute Genome Sequencing Center for Infectious Disease"/>
            <person name="Wu L."/>
            <person name="Ma J."/>
        </authorList>
    </citation>
    <scope>NUCLEOTIDE SEQUENCE [LARGE SCALE GENOMIC DNA]</scope>
    <source>
        <strain evidence="2 3">RDMS1</strain>
    </source>
</reference>
<gene>
    <name evidence="2" type="ORF">ACFQL7_16665</name>
</gene>
<dbReference type="Pfam" id="PF05552">
    <property type="entry name" value="MS_channel_1st_1"/>
    <property type="match status" value="1"/>
</dbReference>
<dbReference type="InterPro" id="IPR008910">
    <property type="entry name" value="MSC_TM_helix"/>
</dbReference>
<comment type="caution">
    <text evidence="2">The sequence shown here is derived from an EMBL/GenBank/DDBJ whole genome shotgun (WGS) entry which is preliminary data.</text>
</comment>
<organism evidence="2 3">
    <name type="scientific">Halocatena marina</name>
    <dbReference type="NCBI Taxonomy" id="2934937"/>
    <lineage>
        <taxon>Archaea</taxon>
        <taxon>Methanobacteriati</taxon>
        <taxon>Methanobacteriota</taxon>
        <taxon>Stenosarchaea group</taxon>
        <taxon>Halobacteria</taxon>
        <taxon>Halobacteriales</taxon>
        <taxon>Natronomonadaceae</taxon>
        <taxon>Halocatena</taxon>
    </lineage>
</organism>
<evidence type="ECO:0008006" key="4">
    <source>
        <dbReference type="Google" id="ProtNLM"/>
    </source>
</evidence>
<evidence type="ECO:0000313" key="2">
    <source>
        <dbReference type="EMBL" id="MFC7191272.1"/>
    </source>
</evidence>
<accession>A0ABD5YQT1</accession>
<name>A0ABD5YQT1_9EURY</name>
<proteinExistence type="predicted"/>
<keyword evidence="3" id="KW-1185">Reference proteome</keyword>
<evidence type="ECO:0000256" key="1">
    <source>
        <dbReference type="SAM" id="Phobius"/>
    </source>
</evidence>
<protein>
    <recommendedName>
        <fullName evidence="4">Mechanosensitive ion channel protein MscS</fullName>
    </recommendedName>
</protein>
<dbReference type="Proteomes" id="UP001596417">
    <property type="component" value="Unassembled WGS sequence"/>
</dbReference>
<keyword evidence="1" id="KW-0812">Transmembrane</keyword>
<dbReference type="RefSeq" id="WP_390206093.1">
    <property type="nucleotide sequence ID" value="NZ_JBHSZC010000001.1"/>
</dbReference>
<sequence length="84" mass="8976">MNRIVLQLGGEQILGDIASDVASFLPRLVAAIIVLIVGWVLGRLLGRVVTTVLQEANFGRFVRGTPQETKTATVKGSPADWGNC</sequence>
<dbReference type="AlphaFoldDB" id="A0ABD5YQT1"/>
<keyword evidence="1" id="KW-0472">Membrane</keyword>
<evidence type="ECO:0000313" key="3">
    <source>
        <dbReference type="Proteomes" id="UP001596417"/>
    </source>
</evidence>
<dbReference type="EMBL" id="JBHTAX010000001">
    <property type="protein sequence ID" value="MFC7191272.1"/>
    <property type="molecule type" value="Genomic_DNA"/>
</dbReference>